<dbReference type="PANTHER" id="PTHR33803:SF3">
    <property type="entry name" value="BLL1974 PROTEIN"/>
    <property type="match status" value="1"/>
</dbReference>
<sequence>MRDVERQGDQVADSNRAALQELIDRTKRILSQKAKDKNKLYALHAPEVECLAKGKVRTPYEFGVGSDNCFGRRIDSGFLLPG</sequence>
<dbReference type="PANTHER" id="PTHR33803">
    <property type="entry name" value="IS1478 TRANSPOSASE"/>
    <property type="match status" value="1"/>
</dbReference>
<reference evidence="1" key="1">
    <citation type="submission" date="2023-07" db="EMBL/GenBank/DDBJ databases">
        <title>Sorghum-associated microbial communities from plants grown in Nebraska, USA.</title>
        <authorList>
            <person name="Schachtman D."/>
        </authorList>
    </citation>
    <scope>NUCLEOTIDE SEQUENCE</scope>
    <source>
        <strain evidence="1">DS1061</strain>
    </source>
</reference>
<proteinExistence type="predicted"/>
<dbReference type="EMBL" id="JAURTK010000017">
    <property type="protein sequence ID" value="MDP9651279.1"/>
    <property type="molecule type" value="Genomic_DNA"/>
</dbReference>
<comment type="caution">
    <text evidence="1">The sequence shown here is derived from an EMBL/GenBank/DDBJ whole genome shotgun (WGS) entry which is preliminary data.</text>
</comment>
<protein>
    <submittedName>
        <fullName evidence="1">IS5 family transposase</fullName>
    </submittedName>
</protein>
<name>A0AB73IMR3_9BURK</name>
<evidence type="ECO:0000313" key="2">
    <source>
        <dbReference type="Proteomes" id="UP001229486"/>
    </source>
</evidence>
<accession>A0AB73IMR3</accession>
<organism evidence="1 2">
    <name type="scientific">Paraburkholderia caledonica</name>
    <dbReference type="NCBI Taxonomy" id="134536"/>
    <lineage>
        <taxon>Bacteria</taxon>
        <taxon>Pseudomonadati</taxon>
        <taxon>Pseudomonadota</taxon>
        <taxon>Betaproteobacteria</taxon>
        <taxon>Burkholderiales</taxon>
        <taxon>Burkholderiaceae</taxon>
        <taxon>Paraburkholderia</taxon>
    </lineage>
</organism>
<gene>
    <name evidence="1" type="ORF">J2793_006754</name>
</gene>
<evidence type="ECO:0000313" key="1">
    <source>
        <dbReference type="EMBL" id="MDP9651279.1"/>
    </source>
</evidence>
<dbReference type="Proteomes" id="UP001229486">
    <property type="component" value="Unassembled WGS sequence"/>
</dbReference>
<dbReference type="AlphaFoldDB" id="A0AB73IMR3"/>